<dbReference type="GO" id="GO:0005634">
    <property type="term" value="C:nucleus"/>
    <property type="evidence" value="ECO:0007669"/>
    <property type="project" value="TreeGrafter"/>
</dbReference>
<dbReference type="SMART" id="SM01052">
    <property type="entry name" value="CAP_GLY"/>
    <property type="match status" value="1"/>
</dbReference>
<evidence type="ECO:0000313" key="6">
    <source>
        <dbReference type="EMBL" id="RCN37077.1"/>
    </source>
</evidence>
<dbReference type="STRING" id="29170.A0A368G3A0"/>
<dbReference type="Gene3D" id="3.10.20.90">
    <property type="entry name" value="Phosphatidylinositol 3-kinase Catalytic Subunit, Chain A, domain 1"/>
    <property type="match status" value="1"/>
</dbReference>
<dbReference type="GO" id="GO:0031122">
    <property type="term" value="P:cytoplasmic microtubule organization"/>
    <property type="evidence" value="ECO:0007669"/>
    <property type="project" value="TreeGrafter"/>
</dbReference>
<dbReference type="OrthoDB" id="5295208at2759"/>
<evidence type="ECO:0000256" key="2">
    <source>
        <dbReference type="ARBA" id="ARBA00022490"/>
    </source>
</evidence>
<dbReference type="PROSITE" id="PS50245">
    <property type="entry name" value="CAP_GLY_2"/>
    <property type="match status" value="1"/>
</dbReference>
<dbReference type="GO" id="GO:0043014">
    <property type="term" value="F:alpha-tubulin binding"/>
    <property type="evidence" value="ECO:0007669"/>
    <property type="project" value="InterPro"/>
</dbReference>
<dbReference type="GO" id="GO:0007023">
    <property type="term" value="P:post-chaperonin tubulin folding pathway"/>
    <property type="evidence" value="ECO:0007669"/>
    <property type="project" value="InterPro"/>
</dbReference>
<dbReference type="InterPro" id="IPR045172">
    <property type="entry name" value="TBCB_Ubl"/>
</dbReference>
<dbReference type="PANTHER" id="PTHR18916">
    <property type="entry name" value="DYNACTIN 1-RELATED MICROTUBULE-BINDING"/>
    <property type="match status" value="1"/>
</dbReference>
<dbReference type="InterPro" id="IPR029071">
    <property type="entry name" value="Ubiquitin-like_domsf"/>
</dbReference>
<comment type="subcellular location">
    <subcellularLocation>
        <location evidence="1">Cytoplasm</location>
    </subcellularLocation>
</comment>
<proteinExistence type="inferred from homology"/>
<dbReference type="GO" id="GO:0051010">
    <property type="term" value="F:microtubule plus-end binding"/>
    <property type="evidence" value="ECO:0007669"/>
    <property type="project" value="TreeGrafter"/>
</dbReference>
<dbReference type="PROSITE" id="PS00845">
    <property type="entry name" value="CAP_GLY_1"/>
    <property type="match status" value="1"/>
</dbReference>
<accession>A0A368G3A0</accession>
<dbReference type="AlphaFoldDB" id="A0A368G3A0"/>
<dbReference type="Pfam" id="PF01302">
    <property type="entry name" value="CAP_GLY"/>
    <property type="match status" value="1"/>
</dbReference>
<evidence type="ECO:0000256" key="1">
    <source>
        <dbReference type="ARBA" id="ARBA00004496"/>
    </source>
</evidence>
<dbReference type="InterPro" id="IPR000938">
    <property type="entry name" value="CAP-Gly_domain"/>
</dbReference>
<dbReference type="SUPFAM" id="SSF74924">
    <property type="entry name" value="Cap-Gly domain"/>
    <property type="match status" value="1"/>
</dbReference>
<comment type="similarity">
    <text evidence="4">Belongs to the TBCB family.</text>
</comment>
<dbReference type="Gene3D" id="2.30.30.190">
    <property type="entry name" value="CAP Gly-rich-like domain"/>
    <property type="match status" value="1"/>
</dbReference>
<dbReference type="Proteomes" id="UP000252519">
    <property type="component" value="Unassembled WGS sequence"/>
</dbReference>
<dbReference type="EMBL" id="JOJR01000499">
    <property type="protein sequence ID" value="RCN37077.1"/>
    <property type="molecule type" value="Genomic_DNA"/>
</dbReference>
<evidence type="ECO:0000313" key="7">
    <source>
        <dbReference type="Proteomes" id="UP000252519"/>
    </source>
</evidence>
<dbReference type="CDD" id="cd01789">
    <property type="entry name" value="Ubl_TBCB"/>
    <property type="match status" value="1"/>
</dbReference>
<dbReference type="Pfam" id="PF14560">
    <property type="entry name" value="Ubiquitin_2"/>
    <property type="match status" value="1"/>
</dbReference>
<evidence type="ECO:0000259" key="5">
    <source>
        <dbReference type="PROSITE" id="PS50245"/>
    </source>
</evidence>
<dbReference type="SUPFAM" id="SSF54236">
    <property type="entry name" value="Ubiquitin-like"/>
    <property type="match status" value="1"/>
</dbReference>
<gene>
    <name evidence="6" type="ORF">ANCCAN_17007</name>
</gene>
<sequence length="253" mass="28306">MTEVYSLEISSNVSEFPYEKKYPASFTLGELKAWPSHFDPRLRPESQHTVVIFQKKLELIVGAAAESIQIDLQDSEGKFVASLKGDSKTLKELGVKDGMRLHAIDISGGNVELQDDSMVEKYTISDDAYNEREDSVRAWKKKLLAQHEGEHAGEHTDKELNEEAAKKIKVGDRCEVRVRGATARRGVVSFKGETKFREGIWIGITYDLPVGKNNGAVAGERYFQCAEKHGGFVRPVDVETGDFPPLEDDMDEI</sequence>
<name>A0A368G3A0_ANCCA</name>
<dbReference type="FunFam" id="2.30.30.190:FF:000013">
    <property type="entry name" value="Tubulin-folding cofactor B"/>
    <property type="match status" value="1"/>
</dbReference>
<dbReference type="GO" id="GO:0005829">
    <property type="term" value="C:cytosol"/>
    <property type="evidence" value="ECO:0007669"/>
    <property type="project" value="UniProtKB-ARBA"/>
</dbReference>
<dbReference type="GO" id="GO:0007021">
    <property type="term" value="P:tubulin complex assembly"/>
    <property type="evidence" value="ECO:0007669"/>
    <property type="project" value="InterPro"/>
</dbReference>
<dbReference type="PANTHER" id="PTHR18916:SF85">
    <property type="entry name" value="TUBULIN-FOLDING COFACTOR B"/>
    <property type="match status" value="1"/>
</dbReference>
<evidence type="ECO:0000256" key="3">
    <source>
        <dbReference type="ARBA" id="ARBA00023186"/>
    </source>
</evidence>
<dbReference type="InterPro" id="IPR000626">
    <property type="entry name" value="Ubiquitin-like_dom"/>
</dbReference>
<feature type="domain" description="CAP-Gly" evidence="5">
    <location>
        <begin position="192"/>
        <end position="234"/>
    </location>
</feature>
<evidence type="ECO:0000256" key="4">
    <source>
        <dbReference type="ARBA" id="ARBA00025779"/>
    </source>
</evidence>
<reference evidence="6 7" key="1">
    <citation type="submission" date="2014-10" db="EMBL/GenBank/DDBJ databases">
        <title>Draft genome of the hookworm Ancylostoma caninum.</title>
        <authorList>
            <person name="Mitreva M."/>
        </authorList>
    </citation>
    <scope>NUCLEOTIDE SEQUENCE [LARGE SCALE GENOMIC DNA]</scope>
    <source>
        <strain evidence="6 7">Baltimore</strain>
    </source>
</reference>
<protein>
    <submittedName>
        <fullName evidence="6">CAP-Gly domain protein</fullName>
    </submittedName>
</protein>
<keyword evidence="7" id="KW-1185">Reference proteome</keyword>
<dbReference type="InterPro" id="IPR036859">
    <property type="entry name" value="CAP-Gly_dom_sf"/>
</dbReference>
<comment type="caution">
    <text evidence="6">The sequence shown here is derived from an EMBL/GenBank/DDBJ whole genome shotgun (WGS) entry which is preliminary data.</text>
</comment>
<dbReference type="GO" id="GO:0035371">
    <property type="term" value="C:microtubule plus-end"/>
    <property type="evidence" value="ECO:0007669"/>
    <property type="project" value="TreeGrafter"/>
</dbReference>
<organism evidence="6 7">
    <name type="scientific">Ancylostoma caninum</name>
    <name type="common">Dog hookworm</name>
    <dbReference type="NCBI Taxonomy" id="29170"/>
    <lineage>
        <taxon>Eukaryota</taxon>
        <taxon>Metazoa</taxon>
        <taxon>Ecdysozoa</taxon>
        <taxon>Nematoda</taxon>
        <taxon>Chromadorea</taxon>
        <taxon>Rhabditida</taxon>
        <taxon>Rhabditina</taxon>
        <taxon>Rhabditomorpha</taxon>
        <taxon>Strongyloidea</taxon>
        <taxon>Ancylostomatidae</taxon>
        <taxon>Ancylostomatinae</taxon>
        <taxon>Ancylostoma</taxon>
    </lineage>
</organism>
<keyword evidence="2" id="KW-0963">Cytoplasm</keyword>
<keyword evidence="3" id="KW-0143">Chaperone</keyword>